<dbReference type="AlphaFoldDB" id="A0A1E3WA09"/>
<dbReference type="Proteomes" id="UP000095042">
    <property type="component" value="Unassembled WGS sequence"/>
</dbReference>
<evidence type="ECO:0000256" key="2">
    <source>
        <dbReference type="RuleBase" id="RU003875"/>
    </source>
</evidence>
<reference evidence="4 5" key="1">
    <citation type="journal article" date="2016" name="Environ. Microbiol.">
        <title>New Methyloceanibacter diversity from North Sea sediments includes methanotroph containing solely the soluble methane monooxygenase.</title>
        <authorList>
            <person name="Vekeman B."/>
            <person name="Kerckhof F.M."/>
            <person name="Cremers G."/>
            <person name="de Vos P."/>
            <person name="Vandamme P."/>
            <person name="Boon N."/>
            <person name="Op den Camp H.J."/>
            <person name="Heylen K."/>
        </authorList>
    </citation>
    <scope>NUCLEOTIDE SEQUENCE [LARGE SCALE GENOMIC DNA]</scope>
    <source>
        <strain evidence="4 5">R-67177</strain>
    </source>
</reference>
<dbReference type="RefSeq" id="WP_069624188.1">
    <property type="nucleotide sequence ID" value="NZ_LPWD01000268.1"/>
</dbReference>
<keyword evidence="5" id="KW-1185">Reference proteome</keyword>
<dbReference type="PANTHER" id="PTHR42932">
    <property type="entry name" value="GENERAL STRESS PROTEIN 20U"/>
    <property type="match status" value="1"/>
</dbReference>
<dbReference type="InterPro" id="IPR002177">
    <property type="entry name" value="DPS_DNA-bd"/>
</dbReference>
<evidence type="ECO:0000313" key="5">
    <source>
        <dbReference type="Proteomes" id="UP000095042"/>
    </source>
</evidence>
<dbReference type="OrthoDB" id="9797687at2"/>
<dbReference type="GO" id="GO:0016722">
    <property type="term" value="F:oxidoreductase activity, acting on metal ions"/>
    <property type="evidence" value="ECO:0007669"/>
    <property type="project" value="InterPro"/>
</dbReference>
<dbReference type="GO" id="GO:0008199">
    <property type="term" value="F:ferric iron binding"/>
    <property type="evidence" value="ECO:0007669"/>
    <property type="project" value="InterPro"/>
</dbReference>
<gene>
    <name evidence="4" type="ORF">AUC71_01500</name>
</gene>
<dbReference type="PROSITE" id="PS00819">
    <property type="entry name" value="DPS_2"/>
    <property type="match status" value="1"/>
</dbReference>
<protein>
    <submittedName>
        <fullName evidence="4">DNA starvation/stationary phase protection protein</fullName>
    </submittedName>
</protein>
<dbReference type="EMBL" id="LPWD01000268">
    <property type="protein sequence ID" value="ODS02606.1"/>
    <property type="molecule type" value="Genomic_DNA"/>
</dbReference>
<feature type="domain" description="Ferritin/DPS" evidence="3">
    <location>
        <begin position="18"/>
        <end position="155"/>
    </location>
</feature>
<sequence>MANPYINDQAARSESASALGRLLADSYMIYLKTQGFHWNVVGPQFEPLHALFQEQYEELARAIDEIAERMRALGVKAPGSFAEFAALTSITEETGAPAAPTMISQLLSDHTTAARAALQAVTAAEARGDVATADLATVRVVQHEKVAWMLGSFLER</sequence>
<name>A0A1E3WA09_9HYPH</name>
<organism evidence="4 5">
    <name type="scientific">Methyloceanibacter marginalis</name>
    <dbReference type="NCBI Taxonomy" id="1774971"/>
    <lineage>
        <taxon>Bacteria</taxon>
        <taxon>Pseudomonadati</taxon>
        <taxon>Pseudomonadota</taxon>
        <taxon>Alphaproteobacteria</taxon>
        <taxon>Hyphomicrobiales</taxon>
        <taxon>Hyphomicrobiaceae</taxon>
        <taxon>Methyloceanibacter</taxon>
    </lineage>
</organism>
<proteinExistence type="inferred from homology"/>
<comment type="similarity">
    <text evidence="1 2">Belongs to the Dps family.</text>
</comment>
<evidence type="ECO:0000256" key="1">
    <source>
        <dbReference type="ARBA" id="ARBA00009497"/>
    </source>
</evidence>
<dbReference type="Pfam" id="PF00210">
    <property type="entry name" value="Ferritin"/>
    <property type="match status" value="1"/>
</dbReference>
<evidence type="ECO:0000259" key="3">
    <source>
        <dbReference type="Pfam" id="PF00210"/>
    </source>
</evidence>
<dbReference type="Gene3D" id="1.20.1260.10">
    <property type="match status" value="1"/>
</dbReference>
<dbReference type="InterPro" id="IPR023188">
    <property type="entry name" value="DPS_DNA-bd_CS"/>
</dbReference>
<dbReference type="PRINTS" id="PR01346">
    <property type="entry name" value="HELNAPAPROT"/>
</dbReference>
<dbReference type="PANTHER" id="PTHR42932:SF3">
    <property type="entry name" value="DNA PROTECTION DURING STARVATION PROTEIN"/>
    <property type="match status" value="1"/>
</dbReference>
<dbReference type="CDD" id="cd01043">
    <property type="entry name" value="DPS"/>
    <property type="match status" value="1"/>
</dbReference>
<dbReference type="PIRSF" id="PIRSF005900">
    <property type="entry name" value="Dps"/>
    <property type="match status" value="1"/>
</dbReference>
<comment type="caution">
    <text evidence="4">The sequence shown here is derived from an EMBL/GenBank/DDBJ whole genome shotgun (WGS) entry which is preliminary data.</text>
</comment>
<dbReference type="InterPro" id="IPR008331">
    <property type="entry name" value="Ferritin_DPS_dom"/>
</dbReference>
<dbReference type="InterPro" id="IPR012347">
    <property type="entry name" value="Ferritin-like"/>
</dbReference>
<evidence type="ECO:0000313" key="4">
    <source>
        <dbReference type="EMBL" id="ODS02606.1"/>
    </source>
</evidence>
<accession>A0A1E3WA09</accession>
<dbReference type="SUPFAM" id="SSF47240">
    <property type="entry name" value="Ferritin-like"/>
    <property type="match status" value="1"/>
</dbReference>
<dbReference type="InterPro" id="IPR009078">
    <property type="entry name" value="Ferritin-like_SF"/>
</dbReference>